<dbReference type="Proteomes" id="UP000239209">
    <property type="component" value="Unassembled WGS sequence"/>
</dbReference>
<accession>A0A2T0S7R2</accession>
<dbReference type="EMBL" id="PVZG01000006">
    <property type="protein sequence ID" value="PRY29467.1"/>
    <property type="molecule type" value="Genomic_DNA"/>
</dbReference>
<dbReference type="RefSeq" id="WP_281260457.1">
    <property type="nucleotide sequence ID" value="NZ_PVZG01000006.1"/>
</dbReference>
<keyword evidence="3" id="KW-1185">Reference proteome</keyword>
<sequence length="200" mass="22079">MWPARHTAQVDDGKGGPDPHRALRATGRGRFQVLHDAAERLLDELTERYVADRREAKEPIGPETGAEIVRTVRVVPRHPAAGPVAITFTDFPGIVLRLGRWFVEPLPACGCDACGEDADELVEVLRARVAAHIEGGLWERVRRGVTGSWCETRLIAPGFRMSRQVALDNREARAARREGFAAAVQWAPWPLRPPEDVGGD</sequence>
<gene>
    <name evidence="2" type="ORF">CLV70_106186</name>
</gene>
<dbReference type="AlphaFoldDB" id="A0A2T0S7R2"/>
<dbReference type="InterPro" id="IPR045773">
    <property type="entry name" value="DUF6226"/>
</dbReference>
<name>A0A2T0S7R2_9ACTN</name>
<evidence type="ECO:0000256" key="1">
    <source>
        <dbReference type="SAM" id="MobiDB-lite"/>
    </source>
</evidence>
<protein>
    <submittedName>
        <fullName evidence="2">Uncharacterized protein</fullName>
    </submittedName>
</protein>
<proteinExistence type="predicted"/>
<organism evidence="2 3">
    <name type="scientific">Pseudosporangium ferrugineum</name>
    <dbReference type="NCBI Taxonomy" id="439699"/>
    <lineage>
        <taxon>Bacteria</taxon>
        <taxon>Bacillati</taxon>
        <taxon>Actinomycetota</taxon>
        <taxon>Actinomycetes</taxon>
        <taxon>Micromonosporales</taxon>
        <taxon>Micromonosporaceae</taxon>
        <taxon>Pseudosporangium</taxon>
    </lineage>
</organism>
<evidence type="ECO:0000313" key="3">
    <source>
        <dbReference type="Proteomes" id="UP000239209"/>
    </source>
</evidence>
<dbReference type="Pfam" id="PF19736">
    <property type="entry name" value="DUF6226"/>
    <property type="match status" value="1"/>
</dbReference>
<feature type="region of interest" description="Disordered" evidence="1">
    <location>
        <begin position="1"/>
        <end position="20"/>
    </location>
</feature>
<comment type="caution">
    <text evidence="2">The sequence shown here is derived from an EMBL/GenBank/DDBJ whole genome shotgun (WGS) entry which is preliminary data.</text>
</comment>
<feature type="compositionally biased region" description="Basic and acidic residues" evidence="1">
    <location>
        <begin position="8"/>
        <end position="20"/>
    </location>
</feature>
<reference evidence="2 3" key="1">
    <citation type="submission" date="2018-03" db="EMBL/GenBank/DDBJ databases">
        <title>Genomic Encyclopedia of Archaeal and Bacterial Type Strains, Phase II (KMG-II): from individual species to whole genera.</title>
        <authorList>
            <person name="Goeker M."/>
        </authorList>
    </citation>
    <scope>NUCLEOTIDE SEQUENCE [LARGE SCALE GENOMIC DNA]</scope>
    <source>
        <strain evidence="2 3">DSM 45348</strain>
    </source>
</reference>
<evidence type="ECO:0000313" key="2">
    <source>
        <dbReference type="EMBL" id="PRY29467.1"/>
    </source>
</evidence>